<feature type="transmembrane region" description="Helical" evidence="1">
    <location>
        <begin position="484"/>
        <end position="506"/>
    </location>
</feature>
<evidence type="ECO:0000313" key="2">
    <source>
        <dbReference type="EMBL" id="KAK7241730.1"/>
    </source>
</evidence>
<organism evidence="2 3">
    <name type="scientific">Aureococcus anophagefferens</name>
    <name type="common">Harmful bloom alga</name>
    <dbReference type="NCBI Taxonomy" id="44056"/>
    <lineage>
        <taxon>Eukaryota</taxon>
        <taxon>Sar</taxon>
        <taxon>Stramenopiles</taxon>
        <taxon>Ochrophyta</taxon>
        <taxon>Pelagophyceae</taxon>
        <taxon>Pelagomonadales</taxon>
        <taxon>Pelagomonadaceae</taxon>
        <taxon>Aureococcus</taxon>
    </lineage>
</organism>
<evidence type="ECO:0000256" key="1">
    <source>
        <dbReference type="SAM" id="Phobius"/>
    </source>
</evidence>
<sequence>MLLSLTPAHAAVIPVMDWSLDYGFCKASSPWQRRTMLEPVRAEPGDVVDIRYASRGSLSGRGVVRYPDEASWAACDEAQATTIAADRDAGGGCSNSSDFRCLRATTGVEVPITGAPGDAVYLACPGAHCSGGLKLRVDVVAGRASVPPGAPRDIIVPEWTDDFGFCSPIGHDLDDGNHRPHGLRDIVAYEGDTLVFKFSTHHNVWVAPSRGSYDDCAFDEMLEIASAARGECGNDDSLGPWGRHPSLATAELSPLDGYSGSLAALRGVASASFDGDIMSLETELTSVSGIGVMHLHEGTSCDDPGAHYFPAYDEDPWGSGGAGLREGPGSAAWSASGFVATFTITAGGFAFEDVVGRTVVVHDADGTRAACGVVQFEPSDEAWTHASCLRDATGYRYPLSLHDPSAVVVRNHPLLYGFGTTNAGGNNGFEGVGPVEGAVVIYFVCQVHDHCVNGQRVQVYVLPRLATGSGGDDDPGEFDDATEVGVLVFLLLVIVGLGAVIALLFVKLRQRPRAQDQLELQNFKAADADDGGESKTHTQEML</sequence>
<name>A0ABR1FZP0_AURAN</name>
<accession>A0ABR1FZP0</accession>
<evidence type="ECO:0008006" key="4">
    <source>
        <dbReference type="Google" id="ProtNLM"/>
    </source>
</evidence>
<keyword evidence="1" id="KW-0812">Transmembrane</keyword>
<reference evidence="2 3" key="1">
    <citation type="submission" date="2024-03" db="EMBL/GenBank/DDBJ databases">
        <title>Aureococcus anophagefferens CCMP1851 and Kratosvirus quantuckense: Draft genome of a second virus-susceptible host strain in the model system.</title>
        <authorList>
            <person name="Chase E."/>
            <person name="Truchon A.R."/>
            <person name="Schepens W."/>
            <person name="Wilhelm S.W."/>
        </authorList>
    </citation>
    <scope>NUCLEOTIDE SEQUENCE [LARGE SCALE GENOMIC DNA]</scope>
    <source>
        <strain evidence="2 3">CCMP1851</strain>
    </source>
</reference>
<keyword evidence="1" id="KW-0472">Membrane</keyword>
<dbReference type="Proteomes" id="UP001363151">
    <property type="component" value="Unassembled WGS sequence"/>
</dbReference>
<dbReference type="EMBL" id="JBBJCI010000154">
    <property type="protein sequence ID" value="KAK7241730.1"/>
    <property type="molecule type" value="Genomic_DNA"/>
</dbReference>
<keyword evidence="1" id="KW-1133">Transmembrane helix</keyword>
<dbReference type="InterPro" id="IPR036423">
    <property type="entry name" value="SOD-like_Cu/Zn_dom_sf"/>
</dbReference>
<protein>
    <recommendedName>
        <fullName evidence="4">Superoxide dismutase copper/zinc binding domain-containing protein</fullName>
    </recommendedName>
</protein>
<evidence type="ECO:0000313" key="3">
    <source>
        <dbReference type="Proteomes" id="UP001363151"/>
    </source>
</evidence>
<gene>
    <name evidence="2" type="ORF">SO694_00152031</name>
</gene>
<comment type="caution">
    <text evidence="2">The sequence shown here is derived from an EMBL/GenBank/DDBJ whole genome shotgun (WGS) entry which is preliminary data.</text>
</comment>
<proteinExistence type="predicted"/>
<dbReference type="SUPFAM" id="SSF49329">
    <property type="entry name" value="Cu,Zn superoxide dismutase-like"/>
    <property type="match status" value="1"/>
</dbReference>
<keyword evidence="3" id="KW-1185">Reference proteome</keyword>